<comment type="similarity">
    <text evidence="1 2">Belongs to the BolA/IbaG family.</text>
</comment>
<dbReference type="InterPro" id="IPR036065">
    <property type="entry name" value="BolA-like_sf"/>
</dbReference>
<evidence type="ECO:0000256" key="2">
    <source>
        <dbReference type="RuleBase" id="RU003860"/>
    </source>
</evidence>
<dbReference type="SUPFAM" id="SSF82657">
    <property type="entry name" value="BolA-like"/>
    <property type="match status" value="1"/>
</dbReference>
<dbReference type="Proteomes" id="UP001626549">
    <property type="component" value="Chromosome"/>
</dbReference>
<dbReference type="PANTHER" id="PTHR46229:SF2">
    <property type="entry name" value="BOLA-LIKE PROTEIN 1"/>
    <property type="match status" value="1"/>
</dbReference>
<evidence type="ECO:0000313" key="5">
    <source>
        <dbReference type="Proteomes" id="UP001626549"/>
    </source>
</evidence>
<sequence length="110" mass="12450">MSVQEQLRERIEEAFTPDWLELDNESHMHSVPANSETHFRLVMSSQAFEGVRAVARHQSVYKELADLMAGPIHALAMHLYDPKEWQEKTREAPASPDCLGGSKVDKEGMS</sequence>
<dbReference type="EMBL" id="CP136865">
    <property type="protein sequence ID" value="WOJ96137.1"/>
    <property type="molecule type" value="Genomic_DNA"/>
</dbReference>
<keyword evidence="5" id="KW-1185">Reference proteome</keyword>
<feature type="region of interest" description="Disordered" evidence="3">
    <location>
        <begin position="85"/>
        <end position="110"/>
    </location>
</feature>
<dbReference type="InterPro" id="IPR002634">
    <property type="entry name" value="BolA"/>
</dbReference>
<organism evidence="4 5">
    <name type="scientific">Congregibacter brevis</name>
    <dbReference type="NCBI Taxonomy" id="3081201"/>
    <lineage>
        <taxon>Bacteria</taxon>
        <taxon>Pseudomonadati</taxon>
        <taxon>Pseudomonadota</taxon>
        <taxon>Gammaproteobacteria</taxon>
        <taxon>Cellvibrionales</taxon>
        <taxon>Halieaceae</taxon>
        <taxon>Congregibacter</taxon>
    </lineage>
</organism>
<name>A0ABZ0IAQ1_9GAMM</name>
<gene>
    <name evidence="4" type="ORF">R0137_12905</name>
</gene>
<evidence type="ECO:0000256" key="1">
    <source>
        <dbReference type="ARBA" id="ARBA00005578"/>
    </source>
</evidence>
<dbReference type="PIRSF" id="PIRSF003113">
    <property type="entry name" value="BolA"/>
    <property type="match status" value="1"/>
</dbReference>
<dbReference type="PANTHER" id="PTHR46229">
    <property type="entry name" value="BOLA TRANSCRIPTION REGULATOR"/>
    <property type="match status" value="1"/>
</dbReference>
<dbReference type="RefSeq" id="WP_407326825.1">
    <property type="nucleotide sequence ID" value="NZ_CP136865.1"/>
</dbReference>
<dbReference type="InterPro" id="IPR050961">
    <property type="entry name" value="BolA/IbaG_stress_morph_reg"/>
</dbReference>
<dbReference type="Pfam" id="PF01722">
    <property type="entry name" value="BolA"/>
    <property type="match status" value="1"/>
</dbReference>
<proteinExistence type="inferred from homology"/>
<dbReference type="Gene3D" id="3.30.300.90">
    <property type="entry name" value="BolA-like"/>
    <property type="match status" value="1"/>
</dbReference>
<reference evidence="4 5" key="1">
    <citation type="submission" date="2023-10" db="EMBL/GenBank/DDBJ databases">
        <title>Two novel species belonging to the OM43/NOR5 clade.</title>
        <authorList>
            <person name="Park M."/>
        </authorList>
    </citation>
    <scope>NUCLEOTIDE SEQUENCE [LARGE SCALE GENOMIC DNA]</scope>
    <source>
        <strain evidence="4 5">IMCC45268</strain>
    </source>
</reference>
<protein>
    <submittedName>
        <fullName evidence="4">BolA/IbaG family iron-sulfur metabolism protein</fullName>
    </submittedName>
</protein>
<evidence type="ECO:0000256" key="3">
    <source>
        <dbReference type="SAM" id="MobiDB-lite"/>
    </source>
</evidence>
<accession>A0ABZ0IAQ1</accession>
<evidence type="ECO:0000313" key="4">
    <source>
        <dbReference type="EMBL" id="WOJ96137.1"/>
    </source>
</evidence>